<protein>
    <recommendedName>
        <fullName evidence="1">Aminoglycoside phosphotransferase domain-containing protein</fullName>
    </recommendedName>
</protein>
<dbReference type="PANTHER" id="PTHR21310">
    <property type="entry name" value="AMINOGLYCOSIDE PHOSPHOTRANSFERASE-RELATED-RELATED"/>
    <property type="match status" value="1"/>
</dbReference>
<evidence type="ECO:0000313" key="2">
    <source>
        <dbReference type="EMBL" id="TRX91011.1"/>
    </source>
</evidence>
<dbReference type="Pfam" id="PF01636">
    <property type="entry name" value="APH"/>
    <property type="match status" value="1"/>
</dbReference>
<dbReference type="SUPFAM" id="SSF56112">
    <property type="entry name" value="Protein kinase-like (PK-like)"/>
    <property type="match status" value="1"/>
</dbReference>
<gene>
    <name evidence="2" type="ORF">FHL15_007993</name>
</gene>
<dbReference type="InterPro" id="IPR011009">
    <property type="entry name" value="Kinase-like_dom_sf"/>
</dbReference>
<organism evidence="2 3">
    <name type="scientific">Xylaria flabelliformis</name>
    <dbReference type="NCBI Taxonomy" id="2512241"/>
    <lineage>
        <taxon>Eukaryota</taxon>
        <taxon>Fungi</taxon>
        <taxon>Dikarya</taxon>
        <taxon>Ascomycota</taxon>
        <taxon>Pezizomycotina</taxon>
        <taxon>Sordariomycetes</taxon>
        <taxon>Xylariomycetidae</taxon>
        <taxon>Xylariales</taxon>
        <taxon>Xylariaceae</taxon>
        <taxon>Xylaria</taxon>
    </lineage>
</organism>
<dbReference type="Proteomes" id="UP000319160">
    <property type="component" value="Unassembled WGS sequence"/>
</dbReference>
<sequence>MQSVGAQQLRDLIAKTRIHKERDALITSIGEKEVCNLASSYRRGDCCHSFKEPVRGSYNICFFVEFENGEKWVVRIPLTPCLAFGAKNKLESEIATMLVISERTSIPIPHIIAYCLDDDLKPLALFFILEYFKALASASTYTSILLQLAENAFAKSQASITNDEEQGVDAFYYLRIFRQYAERRVNHRHKNGPFVLVHGDLEPFNLFVDDKMGIVYVLDWEWTYDVVYRRYLNEFDKFLGILRTPEKESYGNELLSNKWDEAKADSGFLVANALENWTDIDWFAF</sequence>
<feature type="domain" description="Aminoglycoside phosphotransferase" evidence="1">
    <location>
        <begin position="178"/>
        <end position="221"/>
    </location>
</feature>
<keyword evidence="3" id="KW-1185">Reference proteome</keyword>
<evidence type="ECO:0000313" key="3">
    <source>
        <dbReference type="Proteomes" id="UP000319160"/>
    </source>
</evidence>
<dbReference type="PANTHER" id="PTHR21310:SF37">
    <property type="entry name" value="AMINOGLYCOSIDE PHOSPHOTRANSFERASE DOMAIN-CONTAINING PROTEIN"/>
    <property type="match status" value="1"/>
</dbReference>
<name>A0A553HSU0_9PEZI</name>
<dbReference type="AlphaFoldDB" id="A0A553HSU0"/>
<dbReference type="Gene3D" id="3.30.200.20">
    <property type="entry name" value="Phosphorylase Kinase, domain 1"/>
    <property type="match status" value="1"/>
</dbReference>
<reference evidence="3" key="1">
    <citation type="submission" date="2019-06" db="EMBL/GenBank/DDBJ databases">
        <title>Draft genome sequence of the griseofulvin-producing fungus Xylaria cubensis strain G536.</title>
        <authorList>
            <person name="Mead M.E."/>
            <person name="Raja H.A."/>
            <person name="Steenwyk J.L."/>
            <person name="Knowles S.L."/>
            <person name="Oberlies N.H."/>
            <person name="Rokas A."/>
        </authorList>
    </citation>
    <scope>NUCLEOTIDE SEQUENCE [LARGE SCALE GENOMIC DNA]</scope>
    <source>
        <strain evidence="3">G536</strain>
    </source>
</reference>
<dbReference type="EMBL" id="VFLP01000049">
    <property type="protein sequence ID" value="TRX91011.1"/>
    <property type="molecule type" value="Genomic_DNA"/>
</dbReference>
<dbReference type="InterPro" id="IPR002575">
    <property type="entry name" value="Aminoglycoside_PTrfase"/>
</dbReference>
<proteinExistence type="predicted"/>
<accession>A0A553HSU0</accession>
<comment type="caution">
    <text evidence="2">The sequence shown here is derived from an EMBL/GenBank/DDBJ whole genome shotgun (WGS) entry which is preliminary data.</text>
</comment>
<evidence type="ECO:0000259" key="1">
    <source>
        <dbReference type="Pfam" id="PF01636"/>
    </source>
</evidence>
<dbReference type="InterPro" id="IPR051678">
    <property type="entry name" value="AGP_Transferase"/>
</dbReference>
<dbReference type="OrthoDB" id="10003767at2759"/>
<dbReference type="Gene3D" id="3.90.1200.10">
    <property type="match status" value="1"/>
</dbReference>